<protein>
    <submittedName>
        <fullName evidence="5">Oxidoreductase</fullName>
    </submittedName>
</protein>
<evidence type="ECO:0000313" key="7">
    <source>
        <dbReference type="Proteomes" id="UP000251540"/>
    </source>
</evidence>
<evidence type="ECO:0000313" key="6">
    <source>
        <dbReference type="Proteomes" id="UP000251351"/>
    </source>
</evidence>
<dbReference type="InterPro" id="IPR002347">
    <property type="entry name" value="SDR_fam"/>
</dbReference>
<dbReference type="CDD" id="cd05233">
    <property type="entry name" value="SDR_c"/>
    <property type="match status" value="1"/>
</dbReference>
<dbReference type="Pfam" id="PF00106">
    <property type="entry name" value="adh_short"/>
    <property type="match status" value="1"/>
</dbReference>
<dbReference type="Proteomes" id="UP000251351">
    <property type="component" value="Unassembled WGS sequence"/>
</dbReference>
<reference evidence="6 7" key="1">
    <citation type="submission" date="2018-04" db="EMBL/GenBank/DDBJ databases">
        <title>Whole genome sequencing of Salmonella enterica.</title>
        <authorList>
            <person name="Bell R."/>
        </authorList>
    </citation>
    <scope>NUCLEOTIDE SEQUENCE [LARGE SCALE GENOMIC DNA]</scope>
    <source>
        <strain evidence="4 7">CFSAN058609</strain>
        <strain evidence="5 6">CFSAN058610</strain>
    </source>
</reference>
<dbReference type="Gene3D" id="3.40.50.720">
    <property type="entry name" value="NAD(P)-binding Rossmann-like Domain"/>
    <property type="match status" value="1"/>
</dbReference>
<dbReference type="FunFam" id="3.40.50.720:FF:000047">
    <property type="entry name" value="NADP-dependent L-serine/L-allo-threonine dehydrogenase"/>
    <property type="match status" value="1"/>
</dbReference>
<dbReference type="PROSITE" id="PS00061">
    <property type="entry name" value="ADH_SHORT"/>
    <property type="match status" value="1"/>
</dbReference>
<dbReference type="InterPro" id="IPR020904">
    <property type="entry name" value="Sc_DH/Rdtase_CS"/>
</dbReference>
<evidence type="ECO:0000256" key="2">
    <source>
        <dbReference type="ARBA" id="ARBA00023002"/>
    </source>
</evidence>
<dbReference type="PRINTS" id="PR00080">
    <property type="entry name" value="SDRFAMILY"/>
</dbReference>
<dbReference type="AlphaFoldDB" id="A0A7Z1Q8M3"/>
<dbReference type="InterPro" id="IPR036291">
    <property type="entry name" value="NAD(P)-bd_dom_sf"/>
</dbReference>
<comment type="caution">
    <text evidence="5">The sequence shown here is derived from an EMBL/GenBank/DDBJ whole genome shotgun (WGS) entry which is preliminary data.</text>
</comment>
<dbReference type="PANTHER" id="PTHR43115:SF4">
    <property type="entry name" value="DEHYDROGENASE_REDUCTASE SDR FAMILY MEMBER 11"/>
    <property type="match status" value="1"/>
</dbReference>
<accession>A0A7Z1Q8M3</accession>
<dbReference type="PANTHER" id="PTHR43115">
    <property type="entry name" value="DEHYDROGENASE/REDUCTASE SDR FAMILY MEMBER 11"/>
    <property type="match status" value="1"/>
</dbReference>
<keyword evidence="2" id="KW-0560">Oxidoreductase</keyword>
<dbReference type="EMBL" id="QARO01000073">
    <property type="protein sequence ID" value="PUF49673.1"/>
    <property type="molecule type" value="Genomic_DNA"/>
</dbReference>
<gene>
    <name evidence="5" type="ORF">DAX73_28120</name>
    <name evidence="4" type="ORF">DAX92_27490</name>
</gene>
<evidence type="ECO:0000256" key="1">
    <source>
        <dbReference type="ARBA" id="ARBA00006484"/>
    </source>
</evidence>
<dbReference type="SUPFAM" id="SSF51735">
    <property type="entry name" value="NAD(P)-binding Rossmann-fold domains"/>
    <property type="match status" value="1"/>
</dbReference>
<proteinExistence type="inferred from homology"/>
<dbReference type="Proteomes" id="UP000251540">
    <property type="component" value="Unassembled WGS sequence"/>
</dbReference>
<comment type="similarity">
    <text evidence="1 3">Belongs to the short-chain dehydrogenases/reductases (SDR) family.</text>
</comment>
<evidence type="ECO:0000313" key="4">
    <source>
        <dbReference type="EMBL" id="PUF26076.1"/>
    </source>
</evidence>
<sequence length="240" mass="25988">MSERALKDTVAIITGATSGIGQAVAEELAGHGVKLILNGRNPDQLNEITARLKAVPVAGDIASPDTATQLFEEAMSHYGRCDFVINNAGVIETGHIHEINLEKVCRMVDVNVTAAYRLSYLAIRHFISQKHGHLINMSSVMGTKVRATAGAYSGTKYAIEALSEALRMEVSGTPVGVTCIEPGLVMTNLHRDWPVHPSESMNITTPLEPGDIARCVIFILKQPPHVRIPRLMILPGDHNI</sequence>
<dbReference type="RefSeq" id="WP_154708267.1">
    <property type="nucleotide sequence ID" value="NZ_QARO01000073.1"/>
</dbReference>
<name>A0A7Z1Q8M3_SALET</name>
<dbReference type="PRINTS" id="PR00081">
    <property type="entry name" value="GDHRDH"/>
</dbReference>
<dbReference type="EMBL" id="QARP01000063">
    <property type="protein sequence ID" value="PUF26076.1"/>
    <property type="molecule type" value="Genomic_DNA"/>
</dbReference>
<evidence type="ECO:0000256" key="3">
    <source>
        <dbReference type="RuleBase" id="RU000363"/>
    </source>
</evidence>
<organism evidence="5 6">
    <name type="scientific">Salmonella enterica I</name>
    <dbReference type="NCBI Taxonomy" id="59201"/>
    <lineage>
        <taxon>Bacteria</taxon>
        <taxon>Pseudomonadati</taxon>
        <taxon>Pseudomonadota</taxon>
        <taxon>Gammaproteobacteria</taxon>
        <taxon>Enterobacterales</taxon>
        <taxon>Enterobacteriaceae</taxon>
        <taxon>Salmonella</taxon>
    </lineage>
</organism>
<evidence type="ECO:0000313" key="5">
    <source>
        <dbReference type="EMBL" id="PUF49673.1"/>
    </source>
</evidence>
<dbReference type="GO" id="GO:0016616">
    <property type="term" value="F:oxidoreductase activity, acting on the CH-OH group of donors, NAD or NADP as acceptor"/>
    <property type="evidence" value="ECO:0007669"/>
    <property type="project" value="UniProtKB-ARBA"/>
</dbReference>